<reference evidence="2 3" key="1">
    <citation type="journal article" date="2019" name="Nat. Ecol. Evol.">
        <title>Megaphylogeny resolves global patterns of mushroom evolution.</title>
        <authorList>
            <person name="Varga T."/>
            <person name="Krizsan K."/>
            <person name="Foldi C."/>
            <person name="Dima B."/>
            <person name="Sanchez-Garcia M."/>
            <person name="Sanchez-Ramirez S."/>
            <person name="Szollosi G.J."/>
            <person name="Szarkandi J.G."/>
            <person name="Papp V."/>
            <person name="Albert L."/>
            <person name="Andreopoulos W."/>
            <person name="Angelini C."/>
            <person name="Antonin V."/>
            <person name="Barry K.W."/>
            <person name="Bougher N.L."/>
            <person name="Buchanan P."/>
            <person name="Buyck B."/>
            <person name="Bense V."/>
            <person name="Catcheside P."/>
            <person name="Chovatia M."/>
            <person name="Cooper J."/>
            <person name="Damon W."/>
            <person name="Desjardin D."/>
            <person name="Finy P."/>
            <person name="Geml J."/>
            <person name="Haridas S."/>
            <person name="Hughes K."/>
            <person name="Justo A."/>
            <person name="Karasinski D."/>
            <person name="Kautmanova I."/>
            <person name="Kiss B."/>
            <person name="Kocsube S."/>
            <person name="Kotiranta H."/>
            <person name="LaButti K.M."/>
            <person name="Lechner B.E."/>
            <person name="Liimatainen K."/>
            <person name="Lipzen A."/>
            <person name="Lukacs Z."/>
            <person name="Mihaltcheva S."/>
            <person name="Morgado L.N."/>
            <person name="Niskanen T."/>
            <person name="Noordeloos M.E."/>
            <person name="Ohm R.A."/>
            <person name="Ortiz-Santana B."/>
            <person name="Ovrebo C."/>
            <person name="Racz N."/>
            <person name="Riley R."/>
            <person name="Savchenko A."/>
            <person name="Shiryaev A."/>
            <person name="Soop K."/>
            <person name="Spirin V."/>
            <person name="Szebenyi C."/>
            <person name="Tomsovsky M."/>
            <person name="Tulloss R.E."/>
            <person name="Uehling J."/>
            <person name="Grigoriev I.V."/>
            <person name="Vagvolgyi C."/>
            <person name="Papp T."/>
            <person name="Martin F.M."/>
            <person name="Miettinen O."/>
            <person name="Hibbett D.S."/>
            <person name="Nagy L.G."/>
        </authorList>
    </citation>
    <scope>NUCLEOTIDE SEQUENCE [LARGE SCALE GENOMIC DNA]</scope>
    <source>
        <strain evidence="2 3">CBS 962.96</strain>
    </source>
</reference>
<gene>
    <name evidence="2" type="ORF">K435DRAFT_167454</name>
</gene>
<protein>
    <submittedName>
        <fullName evidence="2">Uncharacterized protein</fullName>
    </submittedName>
</protein>
<keyword evidence="1" id="KW-1133">Transmembrane helix</keyword>
<keyword evidence="3" id="KW-1185">Reference proteome</keyword>
<keyword evidence="1" id="KW-0472">Membrane</keyword>
<dbReference type="EMBL" id="ML179230">
    <property type="protein sequence ID" value="THU94200.1"/>
    <property type="molecule type" value="Genomic_DNA"/>
</dbReference>
<organism evidence="2 3">
    <name type="scientific">Dendrothele bispora (strain CBS 962.96)</name>
    <dbReference type="NCBI Taxonomy" id="1314807"/>
    <lineage>
        <taxon>Eukaryota</taxon>
        <taxon>Fungi</taxon>
        <taxon>Dikarya</taxon>
        <taxon>Basidiomycota</taxon>
        <taxon>Agaricomycotina</taxon>
        <taxon>Agaricomycetes</taxon>
        <taxon>Agaricomycetidae</taxon>
        <taxon>Agaricales</taxon>
        <taxon>Agaricales incertae sedis</taxon>
        <taxon>Dendrothele</taxon>
    </lineage>
</organism>
<accession>A0A4S8LXF3</accession>
<sequence>MEDRISTCKFLLKVALYCFCAELFPPTFSCSGYGQPERERGVGLYRYILGFMSFTPHSIFFYIPVLLIAVDLF</sequence>
<evidence type="ECO:0000256" key="1">
    <source>
        <dbReference type="SAM" id="Phobius"/>
    </source>
</evidence>
<proteinExistence type="predicted"/>
<evidence type="ECO:0000313" key="3">
    <source>
        <dbReference type="Proteomes" id="UP000297245"/>
    </source>
</evidence>
<evidence type="ECO:0000313" key="2">
    <source>
        <dbReference type="EMBL" id="THU94200.1"/>
    </source>
</evidence>
<dbReference type="AlphaFoldDB" id="A0A4S8LXF3"/>
<dbReference type="Proteomes" id="UP000297245">
    <property type="component" value="Unassembled WGS sequence"/>
</dbReference>
<name>A0A4S8LXF3_DENBC</name>
<feature type="transmembrane region" description="Helical" evidence="1">
    <location>
        <begin position="47"/>
        <end position="70"/>
    </location>
</feature>
<keyword evidence="1" id="KW-0812">Transmembrane</keyword>